<dbReference type="Proteomes" id="UP001501337">
    <property type="component" value="Unassembled WGS sequence"/>
</dbReference>
<reference evidence="2" key="1">
    <citation type="journal article" date="2019" name="Int. J. Syst. Evol. Microbiol.">
        <title>The Global Catalogue of Microorganisms (GCM) 10K type strain sequencing project: providing services to taxonomists for standard genome sequencing and annotation.</title>
        <authorList>
            <consortium name="The Broad Institute Genomics Platform"/>
            <consortium name="The Broad Institute Genome Sequencing Center for Infectious Disease"/>
            <person name="Wu L."/>
            <person name="Ma J."/>
        </authorList>
    </citation>
    <scope>NUCLEOTIDE SEQUENCE [LARGE SCALE GENOMIC DNA]</scope>
    <source>
        <strain evidence="2">JCM 17555</strain>
    </source>
</reference>
<keyword evidence="2" id="KW-1185">Reference proteome</keyword>
<protein>
    <submittedName>
        <fullName evidence="1">Uncharacterized protein</fullName>
    </submittedName>
</protein>
<gene>
    <name evidence="1" type="ORF">GCM10022278_39800</name>
</gene>
<evidence type="ECO:0000313" key="1">
    <source>
        <dbReference type="EMBL" id="GAA3979318.1"/>
    </source>
</evidence>
<dbReference type="RefSeq" id="WP_344809725.1">
    <property type="nucleotide sequence ID" value="NZ_BAABBO010000024.1"/>
</dbReference>
<sequence length="168" mass="18225">MAAPTLTEWQSFISANIFGAEQMQLQQQKVDSRALQDIHERAALLFLQMAWTGLLQSLARQQGLQLERPSLDALEQEIGHGTAETGVLRNLLAERDSWLTLMLEAIAEVSSAHAGQGASRENGVSSDEEGGDGLIAMVDLGASSRDLARWSGSLRALVYQLESSSLEC</sequence>
<dbReference type="InterPro" id="IPR046493">
    <property type="entry name" value="DUF6586"/>
</dbReference>
<proteinExistence type="predicted"/>
<dbReference type="EMBL" id="BAABBO010000024">
    <property type="protein sequence ID" value="GAA3979318.1"/>
    <property type="molecule type" value="Genomic_DNA"/>
</dbReference>
<name>A0ABP7QAF9_9GAMM</name>
<organism evidence="1 2">
    <name type="scientific">Allohahella marinimesophila</name>
    <dbReference type="NCBI Taxonomy" id="1054972"/>
    <lineage>
        <taxon>Bacteria</taxon>
        <taxon>Pseudomonadati</taxon>
        <taxon>Pseudomonadota</taxon>
        <taxon>Gammaproteobacteria</taxon>
        <taxon>Oceanospirillales</taxon>
        <taxon>Hahellaceae</taxon>
        <taxon>Allohahella</taxon>
    </lineage>
</organism>
<dbReference type="Pfam" id="PF20227">
    <property type="entry name" value="DUF6586"/>
    <property type="match status" value="1"/>
</dbReference>
<evidence type="ECO:0000313" key="2">
    <source>
        <dbReference type="Proteomes" id="UP001501337"/>
    </source>
</evidence>
<comment type="caution">
    <text evidence="1">The sequence shown here is derived from an EMBL/GenBank/DDBJ whole genome shotgun (WGS) entry which is preliminary data.</text>
</comment>
<accession>A0ABP7QAF9</accession>